<evidence type="ECO:0000256" key="3">
    <source>
        <dbReference type="ARBA" id="ARBA00022692"/>
    </source>
</evidence>
<reference evidence="8" key="1">
    <citation type="journal article" date="2019" name="Int. J. Syst. Evol. Microbiol.">
        <title>The Global Catalogue of Microorganisms (GCM) 10K type strain sequencing project: providing services to taxonomists for standard genome sequencing and annotation.</title>
        <authorList>
            <consortium name="The Broad Institute Genomics Platform"/>
            <consortium name="The Broad Institute Genome Sequencing Center for Infectious Disease"/>
            <person name="Wu L."/>
            <person name="Ma J."/>
        </authorList>
    </citation>
    <scope>NUCLEOTIDE SEQUENCE [LARGE SCALE GENOMIC DNA]</scope>
    <source>
        <strain evidence="8">CCUG 43114</strain>
    </source>
</reference>
<keyword evidence="4 6" id="KW-1133">Transmembrane helix</keyword>
<dbReference type="PANTHER" id="PTHR40277:SF1">
    <property type="entry name" value="BLL5419 PROTEIN"/>
    <property type="match status" value="1"/>
</dbReference>
<feature type="transmembrane region" description="Helical" evidence="6">
    <location>
        <begin position="285"/>
        <end position="308"/>
    </location>
</feature>
<dbReference type="InterPro" id="IPR022791">
    <property type="entry name" value="L-PG_synthase/AglD"/>
</dbReference>
<name>A0ABW0GRQ7_9MICO</name>
<protein>
    <submittedName>
        <fullName evidence="7">YbhN family protein</fullName>
    </submittedName>
</protein>
<dbReference type="PANTHER" id="PTHR40277">
    <property type="entry name" value="BLL5419 PROTEIN"/>
    <property type="match status" value="1"/>
</dbReference>
<organism evidence="7 8">
    <name type="scientific">Aquipuribacter nitratireducens</name>
    <dbReference type="NCBI Taxonomy" id="650104"/>
    <lineage>
        <taxon>Bacteria</taxon>
        <taxon>Bacillati</taxon>
        <taxon>Actinomycetota</taxon>
        <taxon>Actinomycetes</taxon>
        <taxon>Micrococcales</taxon>
        <taxon>Intrasporangiaceae</taxon>
        <taxon>Aquipuribacter</taxon>
    </lineage>
</organism>
<keyword evidence="8" id="KW-1185">Reference proteome</keyword>
<evidence type="ECO:0000313" key="8">
    <source>
        <dbReference type="Proteomes" id="UP001596122"/>
    </source>
</evidence>
<evidence type="ECO:0000256" key="6">
    <source>
        <dbReference type="SAM" id="Phobius"/>
    </source>
</evidence>
<gene>
    <name evidence="7" type="ORF">ACFPJ6_18000</name>
</gene>
<keyword evidence="2" id="KW-1003">Cell membrane</keyword>
<dbReference type="EMBL" id="JBHSLD010000028">
    <property type="protein sequence ID" value="MFC5382662.1"/>
    <property type="molecule type" value="Genomic_DNA"/>
</dbReference>
<accession>A0ABW0GRQ7</accession>
<evidence type="ECO:0000256" key="1">
    <source>
        <dbReference type="ARBA" id="ARBA00004651"/>
    </source>
</evidence>
<feature type="transmembrane region" description="Helical" evidence="6">
    <location>
        <begin position="51"/>
        <end position="70"/>
    </location>
</feature>
<evidence type="ECO:0000313" key="7">
    <source>
        <dbReference type="EMBL" id="MFC5382662.1"/>
    </source>
</evidence>
<evidence type="ECO:0000256" key="5">
    <source>
        <dbReference type="ARBA" id="ARBA00023136"/>
    </source>
</evidence>
<evidence type="ECO:0000256" key="2">
    <source>
        <dbReference type="ARBA" id="ARBA00022475"/>
    </source>
</evidence>
<feature type="transmembrane region" description="Helical" evidence="6">
    <location>
        <begin position="243"/>
        <end position="265"/>
    </location>
</feature>
<dbReference type="RefSeq" id="WP_340270357.1">
    <property type="nucleotide sequence ID" value="NZ_JBBEOG010000006.1"/>
</dbReference>
<feature type="transmembrane region" description="Helical" evidence="6">
    <location>
        <begin position="207"/>
        <end position="231"/>
    </location>
</feature>
<proteinExistence type="predicted"/>
<feature type="transmembrane region" description="Helical" evidence="6">
    <location>
        <begin position="169"/>
        <end position="187"/>
    </location>
</feature>
<sequence length="334" mass="33239">MSAPPATPTRTGRRRLPRRVRLALRLAATAAALAAVALVVGADAVRAGTAVLSPGPVVAALALGALWRALATARWLVVARALGAPLAPAGAYAEYTRSELVNQVVPGGVVGDLDRARRHGTTVGLLPAARGVVVERVLGQATLVAATAVAVASHPSLLGVADGVDGRTVTVLAAAAVVAPVVVLLLWQPWRTASGPRSRGTVGRWAAAVGLGAVASLGVLACFVATFVLAARATGSDAAVADLLPAVLVTLLVSGVPLTVAGWGAREAGAALAFASVGLGAAEGVATSVGYGLLALVAALPGLLPLALPHRSTRPEGRGEVEVEAHVVAQPERP</sequence>
<dbReference type="Proteomes" id="UP001596122">
    <property type="component" value="Unassembled WGS sequence"/>
</dbReference>
<keyword evidence="5 6" id="KW-0472">Membrane</keyword>
<keyword evidence="3 6" id="KW-0812">Transmembrane</keyword>
<dbReference type="Pfam" id="PF03706">
    <property type="entry name" value="LPG_synthase_TM"/>
    <property type="match status" value="1"/>
</dbReference>
<evidence type="ECO:0000256" key="4">
    <source>
        <dbReference type="ARBA" id="ARBA00022989"/>
    </source>
</evidence>
<comment type="subcellular location">
    <subcellularLocation>
        <location evidence="1">Cell membrane</location>
        <topology evidence="1">Multi-pass membrane protein</topology>
    </subcellularLocation>
</comment>
<comment type="caution">
    <text evidence="7">The sequence shown here is derived from an EMBL/GenBank/DDBJ whole genome shotgun (WGS) entry which is preliminary data.</text>
</comment>